<organism evidence="4 5">
    <name type="scientific">Pseudorhodoferax soli</name>
    <dbReference type="NCBI Taxonomy" id="545864"/>
    <lineage>
        <taxon>Bacteria</taxon>
        <taxon>Pseudomonadati</taxon>
        <taxon>Pseudomonadota</taxon>
        <taxon>Betaproteobacteria</taxon>
        <taxon>Burkholderiales</taxon>
        <taxon>Comamonadaceae</taxon>
    </lineage>
</organism>
<protein>
    <submittedName>
        <fullName evidence="4">Putative membrane protein</fullName>
    </submittedName>
</protein>
<evidence type="ECO:0000256" key="1">
    <source>
        <dbReference type="SAM" id="MobiDB-lite"/>
    </source>
</evidence>
<dbReference type="InterPro" id="IPR025419">
    <property type="entry name" value="DUF4142"/>
</dbReference>
<reference evidence="4 5" key="1">
    <citation type="submission" date="2018-07" db="EMBL/GenBank/DDBJ databases">
        <title>Genomic Encyclopedia of Type Strains, Phase IV (KMG-IV): sequencing the most valuable type-strain genomes for metagenomic binning, comparative biology and taxonomic classification.</title>
        <authorList>
            <person name="Goeker M."/>
        </authorList>
    </citation>
    <scope>NUCLEOTIDE SEQUENCE [LARGE SCALE GENOMIC DNA]</scope>
    <source>
        <strain evidence="4 5">DSM 21634</strain>
    </source>
</reference>
<dbReference type="Pfam" id="PF13628">
    <property type="entry name" value="DUF4142"/>
    <property type="match status" value="1"/>
</dbReference>
<feature type="compositionally biased region" description="Basic and acidic residues" evidence="1">
    <location>
        <begin position="216"/>
        <end position="226"/>
    </location>
</feature>
<dbReference type="PANTHER" id="PTHR38593">
    <property type="entry name" value="BLR2558 PROTEIN"/>
    <property type="match status" value="1"/>
</dbReference>
<dbReference type="InterPro" id="IPR009078">
    <property type="entry name" value="Ferritin-like_SF"/>
</dbReference>
<feature type="region of interest" description="Disordered" evidence="1">
    <location>
        <begin position="203"/>
        <end position="226"/>
    </location>
</feature>
<gene>
    <name evidence="4" type="ORF">DES41_103117</name>
</gene>
<evidence type="ECO:0000259" key="3">
    <source>
        <dbReference type="Pfam" id="PF13628"/>
    </source>
</evidence>
<keyword evidence="5" id="KW-1185">Reference proteome</keyword>
<feature type="domain" description="DUF4142" evidence="3">
    <location>
        <begin position="72"/>
        <end position="207"/>
    </location>
</feature>
<evidence type="ECO:0000313" key="5">
    <source>
        <dbReference type="Proteomes" id="UP000252884"/>
    </source>
</evidence>
<feature type="region of interest" description="Disordered" evidence="1">
    <location>
        <begin position="32"/>
        <end position="62"/>
    </location>
</feature>
<feature type="compositionally biased region" description="Basic and acidic residues" evidence="1">
    <location>
        <begin position="37"/>
        <end position="46"/>
    </location>
</feature>
<keyword evidence="2" id="KW-0732">Signal</keyword>
<feature type="chain" id="PRO_5017002290" evidence="2">
    <location>
        <begin position="27"/>
        <end position="226"/>
    </location>
</feature>
<sequence>MTAPFPQPLLHAATGLALCVALAAHAQPDTGLGAGHRAADATRNTRPDNGPEFAGEDGVRKGREQAFLTRVDTTFLNDAAKLAMAEVPAARLAAQKAKDPQLAAFARRLAEDFARSETELRRLAERKGVELPEGPSMVLRAQLRRLEGADHGEFDGRYREHLDTDAYADAVERFTEAADKAGDADVRAFARKHLPMLQRHLAQARQLAAGRPPGSAREREAPRTPG</sequence>
<comment type="caution">
    <text evidence="4">The sequence shown here is derived from an EMBL/GenBank/DDBJ whole genome shotgun (WGS) entry which is preliminary data.</text>
</comment>
<dbReference type="InterPro" id="IPR012347">
    <property type="entry name" value="Ferritin-like"/>
</dbReference>
<feature type="signal peptide" evidence="2">
    <location>
        <begin position="1"/>
        <end position="26"/>
    </location>
</feature>
<accession>A0A368XX20</accession>
<dbReference type="Proteomes" id="UP000252884">
    <property type="component" value="Unassembled WGS sequence"/>
</dbReference>
<dbReference type="RefSeq" id="WP_170168158.1">
    <property type="nucleotide sequence ID" value="NZ_QPJK01000003.1"/>
</dbReference>
<proteinExistence type="predicted"/>
<evidence type="ECO:0000313" key="4">
    <source>
        <dbReference type="EMBL" id="RCW72512.1"/>
    </source>
</evidence>
<dbReference type="AlphaFoldDB" id="A0A368XX20"/>
<name>A0A368XX20_9BURK</name>
<dbReference type="PANTHER" id="PTHR38593:SF1">
    <property type="entry name" value="BLR2558 PROTEIN"/>
    <property type="match status" value="1"/>
</dbReference>
<dbReference type="Gene3D" id="1.20.1260.10">
    <property type="match status" value="1"/>
</dbReference>
<dbReference type="SUPFAM" id="SSF47240">
    <property type="entry name" value="Ferritin-like"/>
    <property type="match status" value="1"/>
</dbReference>
<evidence type="ECO:0000256" key="2">
    <source>
        <dbReference type="SAM" id="SignalP"/>
    </source>
</evidence>
<dbReference type="EMBL" id="QPJK01000003">
    <property type="protein sequence ID" value="RCW72512.1"/>
    <property type="molecule type" value="Genomic_DNA"/>
</dbReference>